<feature type="signal peptide" evidence="1">
    <location>
        <begin position="1"/>
        <end position="19"/>
    </location>
</feature>
<name>A0ABX2FX45_9BACT</name>
<evidence type="ECO:0000313" key="3">
    <source>
        <dbReference type="Proteomes" id="UP000779507"/>
    </source>
</evidence>
<dbReference type="Proteomes" id="UP000779507">
    <property type="component" value="Unassembled WGS sequence"/>
</dbReference>
<protein>
    <submittedName>
        <fullName evidence="2">Uncharacterized protein</fullName>
    </submittedName>
</protein>
<comment type="caution">
    <text evidence="2">The sequence shown here is derived from an EMBL/GenBank/DDBJ whole genome shotgun (WGS) entry which is preliminary data.</text>
</comment>
<gene>
    <name evidence="2" type="ORF">HNP98_003866</name>
</gene>
<keyword evidence="1" id="KW-0732">Signal</keyword>
<feature type="chain" id="PRO_5045539714" evidence="1">
    <location>
        <begin position="20"/>
        <end position="176"/>
    </location>
</feature>
<keyword evidence="3" id="KW-1185">Reference proteome</keyword>
<dbReference type="RefSeq" id="WP_173811781.1">
    <property type="nucleotide sequence ID" value="NZ_JABSNP010000024.1"/>
</dbReference>
<reference evidence="2 3" key="1">
    <citation type="submission" date="2020-05" db="EMBL/GenBank/DDBJ databases">
        <title>Genomic Encyclopedia of Type Strains, Phase IV (KMG-V): Genome sequencing to study the core and pangenomes of soil and plant-associated prokaryotes.</title>
        <authorList>
            <person name="Whitman W."/>
        </authorList>
    </citation>
    <scope>NUCLEOTIDE SEQUENCE [LARGE SCALE GENOMIC DNA]</scope>
    <source>
        <strain evidence="2 3">9A</strain>
    </source>
</reference>
<organism evidence="2 3">
    <name type="scientific">Hymenobacter caeli</name>
    <dbReference type="NCBI Taxonomy" id="2735894"/>
    <lineage>
        <taxon>Bacteria</taxon>
        <taxon>Pseudomonadati</taxon>
        <taxon>Bacteroidota</taxon>
        <taxon>Cytophagia</taxon>
        <taxon>Cytophagales</taxon>
        <taxon>Hymenobacteraceae</taxon>
        <taxon>Hymenobacter</taxon>
    </lineage>
</organism>
<accession>A0ABX2FX45</accession>
<dbReference type="EMBL" id="JABSNP010000024">
    <property type="protein sequence ID" value="NRT21021.1"/>
    <property type="molecule type" value="Genomic_DNA"/>
</dbReference>
<evidence type="ECO:0000313" key="2">
    <source>
        <dbReference type="EMBL" id="NRT21021.1"/>
    </source>
</evidence>
<evidence type="ECO:0000256" key="1">
    <source>
        <dbReference type="SAM" id="SignalP"/>
    </source>
</evidence>
<sequence>MTVRLIFLLLVASQRLAGAQPAPPPAPASPLPRLLAERRALTQHYAAARAQHNGLFGLSDKPSKKDLQAVVDALQGIVNKDEQIVAVLNQTAQAAQATATTVQATSRTDRNTTGERLAELQSAQLNAQEREKQTATDRQLLEADLQEAQLGRLWRDGLIAGLGLACAVLLWRRRRR</sequence>
<proteinExistence type="predicted"/>